<organism evidence="2">
    <name type="scientific">Darwinula stevensoni</name>
    <dbReference type="NCBI Taxonomy" id="69355"/>
    <lineage>
        <taxon>Eukaryota</taxon>
        <taxon>Metazoa</taxon>
        <taxon>Ecdysozoa</taxon>
        <taxon>Arthropoda</taxon>
        <taxon>Crustacea</taxon>
        <taxon>Oligostraca</taxon>
        <taxon>Ostracoda</taxon>
        <taxon>Podocopa</taxon>
        <taxon>Podocopida</taxon>
        <taxon>Darwinulocopina</taxon>
        <taxon>Darwinuloidea</taxon>
        <taxon>Darwinulidae</taxon>
        <taxon>Darwinula</taxon>
    </lineage>
</organism>
<dbReference type="Proteomes" id="UP000677054">
    <property type="component" value="Unassembled WGS sequence"/>
</dbReference>
<protein>
    <submittedName>
        <fullName evidence="2">Uncharacterized protein</fullName>
    </submittedName>
</protein>
<feature type="region of interest" description="Disordered" evidence="1">
    <location>
        <begin position="1"/>
        <end position="102"/>
    </location>
</feature>
<keyword evidence="3" id="KW-1185">Reference proteome</keyword>
<feature type="compositionally biased region" description="Basic and acidic residues" evidence="1">
    <location>
        <begin position="57"/>
        <end position="67"/>
    </location>
</feature>
<evidence type="ECO:0000313" key="3">
    <source>
        <dbReference type="Proteomes" id="UP000677054"/>
    </source>
</evidence>
<feature type="non-terminal residue" evidence="2">
    <location>
        <position position="1"/>
    </location>
</feature>
<gene>
    <name evidence="2" type="ORF">DSTB1V02_LOCUS15293</name>
</gene>
<name>A0A7R9AKM9_9CRUS</name>
<feature type="compositionally biased region" description="Acidic residues" evidence="1">
    <location>
        <begin position="77"/>
        <end position="90"/>
    </location>
</feature>
<sequence length="102" mass="11295">FTPLGAVRRRLVDRANRGGEGPPRLRPLPADPRADPPGSPQAEAAPHPSADEDEGPDGLRRQADVAGRRALSGVRSEEEEEEFKLDDEESLFEKEDNEMRPR</sequence>
<dbReference type="EMBL" id="CAJPEV010033287">
    <property type="protein sequence ID" value="CAG0909395.1"/>
    <property type="molecule type" value="Genomic_DNA"/>
</dbReference>
<feature type="non-terminal residue" evidence="2">
    <location>
        <position position="102"/>
    </location>
</feature>
<dbReference type="EMBL" id="LR932805">
    <property type="protein sequence ID" value="CAD7255548.1"/>
    <property type="molecule type" value="Genomic_DNA"/>
</dbReference>
<proteinExistence type="predicted"/>
<reference evidence="2" key="1">
    <citation type="submission" date="2020-11" db="EMBL/GenBank/DDBJ databases">
        <authorList>
            <person name="Tran Van P."/>
        </authorList>
    </citation>
    <scope>NUCLEOTIDE SEQUENCE</scope>
</reference>
<feature type="compositionally biased region" description="Pro residues" evidence="1">
    <location>
        <begin position="24"/>
        <end position="39"/>
    </location>
</feature>
<evidence type="ECO:0000313" key="2">
    <source>
        <dbReference type="EMBL" id="CAD7255548.1"/>
    </source>
</evidence>
<accession>A0A7R9AKM9</accession>
<evidence type="ECO:0000256" key="1">
    <source>
        <dbReference type="SAM" id="MobiDB-lite"/>
    </source>
</evidence>
<dbReference type="AlphaFoldDB" id="A0A7R9AKM9"/>
<feature type="compositionally biased region" description="Basic and acidic residues" evidence="1">
    <location>
        <begin position="91"/>
        <end position="102"/>
    </location>
</feature>